<protein>
    <recommendedName>
        <fullName evidence="3">Excisionase family DNA binding protein</fullName>
    </recommendedName>
</protein>
<dbReference type="AlphaFoldDB" id="A0A3E0GYC6"/>
<gene>
    <name evidence="1" type="ORF">BCF44_122143</name>
</gene>
<evidence type="ECO:0000313" key="1">
    <source>
        <dbReference type="EMBL" id="REH31120.1"/>
    </source>
</evidence>
<name>A0A3E0GYC6_9PSEU</name>
<reference evidence="1 2" key="1">
    <citation type="submission" date="2018-08" db="EMBL/GenBank/DDBJ databases">
        <title>Genomic Encyclopedia of Archaeal and Bacterial Type Strains, Phase II (KMG-II): from individual species to whole genera.</title>
        <authorList>
            <person name="Goeker M."/>
        </authorList>
    </citation>
    <scope>NUCLEOTIDE SEQUENCE [LARGE SCALE GENOMIC DNA]</scope>
    <source>
        <strain evidence="1 2">DSM 45791</strain>
    </source>
</reference>
<proteinExistence type="predicted"/>
<accession>A0A3E0GYC6</accession>
<keyword evidence="2" id="KW-1185">Reference proteome</keyword>
<dbReference type="EMBL" id="QUNO01000022">
    <property type="protein sequence ID" value="REH31120.1"/>
    <property type="molecule type" value="Genomic_DNA"/>
</dbReference>
<comment type="caution">
    <text evidence="1">The sequence shown here is derived from an EMBL/GenBank/DDBJ whole genome shotgun (WGS) entry which is preliminary data.</text>
</comment>
<dbReference type="RefSeq" id="WP_147328908.1">
    <property type="nucleotide sequence ID" value="NZ_CP144376.1"/>
</dbReference>
<evidence type="ECO:0000313" key="2">
    <source>
        <dbReference type="Proteomes" id="UP000256269"/>
    </source>
</evidence>
<sequence>MDKQMRGVMPVSQAAAELGVSRRRVRELVNADQLAARKPGHEVLVDAVAVRHRARSLAQGSRRPLSPKMAWAVLWLLGGHRPSWVSPTELMRVRDYAKRPLGQLPQLLARRADHIPARMLSSARQQARTLSQVAVGGAHAAIARGADLVVPDDVATIFYASPHGYERLRGLRGVRWGDRDANVSIRLVEPHNLSEAALTELLKGEVVPAAVAAADLLDEHDERAAQAAIRLLPGRGA</sequence>
<dbReference type="Proteomes" id="UP000256269">
    <property type="component" value="Unassembled WGS sequence"/>
</dbReference>
<dbReference type="OrthoDB" id="4463966at2"/>
<evidence type="ECO:0008006" key="3">
    <source>
        <dbReference type="Google" id="ProtNLM"/>
    </source>
</evidence>
<organism evidence="1 2">
    <name type="scientific">Kutzneria buriramensis</name>
    <dbReference type="NCBI Taxonomy" id="1045776"/>
    <lineage>
        <taxon>Bacteria</taxon>
        <taxon>Bacillati</taxon>
        <taxon>Actinomycetota</taxon>
        <taxon>Actinomycetes</taxon>
        <taxon>Pseudonocardiales</taxon>
        <taxon>Pseudonocardiaceae</taxon>
        <taxon>Kutzneria</taxon>
    </lineage>
</organism>